<protein>
    <recommendedName>
        <fullName evidence="3">Helix-turn-helix domain-containing protein</fullName>
    </recommendedName>
</protein>
<reference evidence="1" key="1">
    <citation type="journal article" date="2014" name="Int. J. Syst. Evol. Microbiol.">
        <title>Complete genome sequence of Corynebacterium casei LMG S-19264T (=DSM 44701T), isolated from a smear-ripened cheese.</title>
        <authorList>
            <consortium name="US DOE Joint Genome Institute (JGI-PGF)"/>
            <person name="Walter F."/>
            <person name="Albersmeier A."/>
            <person name="Kalinowski J."/>
            <person name="Ruckert C."/>
        </authorList>
    </citation>
    <scope>NUCLEOTIDE SEQUENCE</scope>
    <source>
        <strain evidence="1">JCM 19831</strain>
    </source>
</reference>
<name>A0A917UHT9_9ACTN</name>
<evidence type="ECO:0000313" key="1">
    <source>
        <dbReference type="EMBL" id="GGM87286.1"/>
    </source>
</evidence>
<sequence>MGPRRRRRGGRLGPQWIRHAHKVPVPQPQNDGELSVKQVAARLGISADAVYSWIANTHLEIRRTPAGRICVPWNDRVEAACRHRIARSVHLKPTITTPNITAEEAV</sequence>
<organism evidence="1 2">
    <name type="scientific">Dactylosporangium sucinum</name>
    <dbReference type="NCBI Taxonomy" id="1424081"/>
    <lineage>
        <taxon>Bacteria</taxon>
        <taxon>Bacillati</taxon>
        <taxon>Actinomycetota</taxon>
        <taxon>Actinomycetes</taxon>
        <taxon>Micromonosporales</taxon>
        <taxon>Micromonosporaceae</taxon>
        <taxon>Dactylosporangium</taxon>
    </lineage>
</organism>
<keyword evidence="2" id="KW-1185">Reference proteome</keyword>
<evidence type="ECO:0008006" key="3">
    <source>
        <dbReference type="Google" id="ProtNLM"/>
    </source>
</evidence>
<reference evidence="1" key="2">
    <citation type="submission" date="2020-09" db="EMBL/GenBank/DDBJ databases">
        <authorList>
            <person name="Sun Q."/>
            <person name="Ohkuma M."/>
        </authorList>
    </citation>
    <scope>NUCLEOTIDE SEQUENCE</scope>
    <source>
        <strain evidence="1">JCM 19831</strain>
    </source>
</reference>
<dbReference type="EMBL" id="BMPI01000111">
    <property type="protein sequence ID" value="GGM87286.1"/>
    <property type="molecule type" value="Genomic_DNA"/>
</dbReference>
<comment type="caution">
    <text evidence="1">The sequence shown here is derived from an EMBL/GenBank/DDBJ whole genome shotgun (WGS) entry which is preliminary data.</text>
</comment>
<evidence type="ECO:0000313" key="2">
    <source>
        <dbReference type="Proteomes" id="UP000642070"/>
    </source>
</evidence>
<accession>A0A917UHT9</accession>
<dbReference type="Proteomes" id="UP000642070">
    <property type="component" value="Unassembled WGS sequence"/>
</dbReference>
<dbReference type="RefSeq" id="WP_190257802.1">
    <property type="nucleotide sequence ID" value="NZ_BMPI01000111.1"/>
</dbReference>
<gene>
    <name evidence="1" type="ORF">GCM10007977_106550</name>
</gene>
<dbReference type="AlphaFoldDB" id="A0A917UHT9"/>
<proteinExistence type="predicted"/>